<dbReference type="SUPFAM" id="SSF46626">
    <property type="entry name" value="Cytochrome c"/>
    <property type="match status" value="1"/>
</dbReference>
<dbReference type="OrthoDB" id="9811395at2"/>
<dbReference type="GO" id="GO:0009055">
    <property type="term" value="F:electron transfer activity"/>
    <property type="evidence" value="ECO:0007669"/>
    <property type="project" value="InterPro"/>
</dbReference>
<accession>A0A265UQP8</accession>
<evidence type="ECO:0000256" key="4">
    <source>
        <dbReference type="PROSITE-ProRule" id="PRU00433"/>
    </source>
</evidence>
<comment type="caution">
    <text evidence="6">The sequence shown here is derived from an EMBL/GenBank/DDBJ whole genome shotgun (WGS) entry which is preliminary data.</text>
</comment>
<evidence type="ECO:0000313" key="7">
    <source>
        <dbReference type="Proteomes" id="UP000216840"/>
    </source>
</evidence>
<reference evidence="6 7" key="1">
    <citation type="submission" date="2017-05" db="EMBL/GenBank/DDBJ databases">
        <title>The draft genome sequence of Idiomarina salinarum WNB302.</title>
        <authorList>
            <person name="Sun Y."/>
            <person name="Chen B."/>
            <person name="Du Z."/>
        </authorList>
    </citation>
    <scope>NUCLEOTIDE SEQUENCE [LARGE SCALE GENOMIC DNA]</scope>
    <source>
        <strain evidence="6 7">WNB302</strain>
    </source>
</reference>
<evidence type="ECO:0000256" key="3">
    <source>
        <dbReference type="ARBA" id="ARBA00023004"/>
    </source>
</evidence>
<name>A0A265UQP8_9FLAO</name>
<dbReference type="InterPro" id="IPR009056">
    <property type="entry name" value="Cyt_c-like_dom"/>
</dbReference>
<keyword evidence="3 4" id="KW-0408">Iron</keyword>
<dbReference type="GO" id="GO:0046872">
    <property type="term" value="F:metal ion binding"/>
    <property type="evidence" value="ECO:0007669"/>
    <property type="project" value="UniProtKB-KW"/>
</dbReference>
<protein>
    <submittedName>
        <fullName evidence="6">Cytochrome C</fullName>
    </submittedName>
</protein>
<dbReference type="PANTHER" id="PTHR35008">
    <property type="entry name" value="BLL4482 PROTEIN-RELATED"/>
    <property type="match status" value="1"/>
</dbReference>
<dbReference type="PANTHER" id="PTHR35008:SF8">
    <property type="entry name" value="ALCOHOL DEHYDROGENASE CYTOCHROME C SUBUNIT"/>
    <property type="match status" value="1"/>
</dbReference>
<dbReference type="PROSITE" id="PS51007">
    <property type="entry name" value="CYTC"/>
    <property type="match status" value="1"/>
</dbReference>
<evidence type="ECO:0000259" key="5">
    <source>
        <dbReference type="PROSITE" id="PS51007"/>
    </source>
</evidence>
<dbReference type="EMBL" id="NGJN01000006">
    <property type="protein sequence ID" value="OZV67630.1"/>
    <property type="molecule type" value="Genomic_DNA"/>
</dbReference>
<dbReference type="Proteomes" id="UP000216840">
    <property type="component" value="Unassembled WGS sequence"/>
</dbReference>
<dbReference type="InterPro" id="IPR051459">
    <property type="entry name" value="Cytochrome_c-type_DH"/>
</dbReference>
<proteinExistence type="predicted"/>
<gene>
    <name evidence="6" type="ORF">CA834_11825</name>
</gene>
<organism evidence="6 7">
    <name type="scientific">Winogradskyella aurantia</name>
    <dbReference type="NCBI Taxonomy" id="1915063"/>
    <lineage>
        <taxon>Bacteria</taxon>
        <taxon>Pseudomonadati</taxon>
        <taxon>Bacteroidota</taxon>
        <taxon>Flavobacteriia</taxon>
        <taxon>Flavobacteriales</taxon>
        <taxon>Flavobacteriaceae</taxon>
        <taxon>Winogradskyella</taxon>
    </lineage>
</organism>
<dbReference type="GO" id="GO:0020037">
    <property type="term" value="F:heme binding"/>
    <property type="evidence" value="ECO:0007669"/>
    <property type="project" value="InterPro"/>
</dbReference>
<dbReference type="PROSITE" id="PS51257">
    <property type="entry name" value="PROKAR_LIPOPROTEIN"/>
    <property type="match status" value="1"/>
</dbReference>
<dbReference type="Pfam" id="PF00034">
    <property type="entry name" value="Cytochrom_C"/>
    <property type="match status" value="1"/>
</dbReference>
<evidence type="ECO:0000256" key="2">
    <source>
        <dbReference type="ARBA" id="ARBA00022723"/>
    </source>
</evidence>
<evidence type="ECO:0000256" key="1">
    <source>
        <dbReference type="ARBA" id="ARBA00022617"/>
    </source>
</evidence>
<keyword evidence="2 4" id="KW-0479">Metal-binding</keyword>
<sequence length="142" mass="15807">MIKVINLLMLALLFLSCKSEKEKNDFYGTKTNVNQSSIERGKLVYNDLCITCHMADGKGAEKVFPPLANSDFLKNNQTQSIKAIKYGMSGEIIVNGVVYNSVMAPLGLIDEEVADVMNYINNAWGNKIDNWVTPEIVSKIDK</sequence>
<dbReference type="AlphaFoldDB" id="A0A265UQP8"/>
<keyword evidence="1 4" id="KW-0349">Heme</keyword>
<feature type="domain" description="Cytochrome c" evidence="5">
    <location>
        <begin position="36"/>
        <end position="124"/>
    </location>
</feature>
<evidence type="ECO:0000313" key="6">
    <source>
        <dbReference type="EMBL" id="OZV67630.1"/>
    </source>
</evidence>
<dbReference type="Gene3D" id="1.10.760.10">
    <property type="entry name" value="Cytochrome c-like domain"/>
    <property type="match status" value="1"/>
</dbReference>
<keyword evidence="7" id="KW-1185">Reference proteome</keyword>
<dbReference type="InterPro" id="IPR036909">
    <property type="entry name" value="Cyt_c-like_dom_sf"/>
</dbReference>